<accession>A0A9E8S9P2</accession>
<dbReference type="AlphaFoldDB" id="A0A9E8S9P2"/>
<dbReference type="PANTHER" id="PTHR12526:SF510">
    <property type="entry name" value="D-INOSITOL 3-PHOSPHATE GLYCOSYLTRANSFERASE"/>
    <property type="match status" value="1"/>
</dbReference>
<evidence type="ECO:0000256" key="2">
    <source>
        <dbReference type="ARBA" id="ARBA00022679"/>
    </source>
</evidence>
<dbReference type="GO" id="GO:0016757">
    <property type="term" value="F:glycosyltransferase activity"/>
    <property type="evidence" value="ECO:0007669"/>
    <property type="project" value="UniProtKB-KW"/>
</dbReference>
<dbReference type="SUPFAM" id="SSF53756">
    <property type="entry name" value="UDP-Glycosyltransferase/glycogen phosphorylase"/>
    <property type="match status" value="1"/>
</dbReference>
<keyword evidence="6" id="KW-1185">Reference proteome</keyword>
<proteinExistence type="predicted"/>
<feature type="region of interest" description="Disordered" evidence="3">
    <location>
        <begin position="98"/>
        <end position="119"/>
    </location>
</feature>
<keyword evidence="2 5" id="KW-0808">Transferase</keyword>
<sequence length="494" mass="52984">MPESTVAFPAAHYLIATSRLRPGLDGGYTVATLNRARLFAEQAGVRATLLAFDLAPESGGFLDGFRTIGLADEGTRLQTILEAVREHPEILREAAELSPALADPQPQTGTPDPADLDPTGTPWRILVRDADGAITHTDFLDAEGRPLFRLPYISGRADWWRAEVEVPVLGEDGRELGRLDGFRGLYRAWMLHVVREEARADEAAGRARLPVVAIVEARQVGELVTGIPNLTIVHTVHSAHVGPPYTADAPMDASWAGWIDTIGEYDAVAWLTERQRADVHARFGEGVARSFVVPHPAEPVADLDPAEPRDPMRAVMIARLAPGKRVDHAIRAWPAVLERHPDARLDVYGDGALRAELTELITALGLVDRVTLRGNDPAAPEQLRTAAALVLTTLYEGQSLVLLEAAARGCPAVSYDAPYGPGETIQDGVTGRLVTSGDIAALAEVLGDVLGDAEGIQRMSTAARAWADANGPEQTAARWAQLLEAVVPREAAAG</sequence>
<evidence type="ECO:0000313" key="6">
    <source>
        <dbReference type="Proteomes" id="UP001164706"/>
    </source>
</evidence>
<keyword evidence="1 5" id="KW-0328">Glycosyltransferase</keyword>
<dbReference type="RefSeq" id="WP_267782214.1">
    <property type="nucleotide sequence ID" value="NZ_CP113089.1"/>
</dbReference>
<dbReference type="Gene3D" id="3.40.50.2000">
    <property type="entry name" value="Glycogen Phosphorylase B"/>
    <property type="match status" value="2"/>
</dbReference>
<organism evidence="5 6">
    <name type="scientific">Microcella daejeonensis</name>
    <dbReference type="NCBI Taxonomy" id="2994971"/>
    <lineage>
        <taxon>Bacteria</taxon>
        <taxon>Bacillati</taxon>
        <taxon>Actinomycetota</taxon>
        <taxon>Actinomycetes</taxon>
        <taxon>Micrococcales</taxon>
        <taxon>Microbacteriaceae</taxon>
        <taxon>Microcella</taxon>
    </lineage>
</organism>
<name>A0A9E8S9P2_9MICO</name>
<dbReference type="Proteomes" id="UP001164706">
    <property type="component" value="Chromosome"/>
</dbReference>
<evidence type="ECO:0000259" key="4">
    <source>
        <dbReference type="Pfam" id="PF00534"/>
    </source>
</evidence>
<gene>
    <name evidence="5" type="ORF">OVN18_04365</name>
</gene>
<dbReference type="EMBL" id="CP113089">
    <property type="protein sequence ID" value="WAB82249.1"/>
    <property type="molecule type" value="Genomic_DNA"/>
</dbReference>
<dbReference type="PANTHER" id="PTHR12526">
    <property type="entry name" value="GLYCOSYLTRANSFERASE"/>
    <property type="match status" value="1"/>
</dbReference>
<dbReference type="KEGG" id="mdb:OVN18_04365"/>
<reference evidence="5" key="1">
    <citation type="submission" date="2022-11" db="EMBL/GenBank/DDBJ databases">
        <title>Description of Microcella daejonensis nov. sp, isolated from riverside soil.</title>
        <authorList>
            <person name="Molina K.M."/>
            <person name="Kim S.B."/>
        </authorList>
    </citation>
    <scope>NUCLEOTIDE SEQUENCE</scope>
    <source>
        <strain evidence="5">MMS21-STM12</strain>
    </source>
</reference>
<dbReference type="InterPro" id="IPR001296">
    <property type="entry name" value="Glyco_trans_1"/>
</dbReference>
<evidence type="ECO:0000256" key="3">
    <source>
        <dbReference type="SAM" id="MobiDB-lite"/>
    </source>
</evidence>
<protein>
    <submittedName>
        <fullName evidence="5">Glycosyltransferase</fullName>
        <ecNumber evidence="5">2.4.-.-</ecNumber>
    </submittedName>
</protein>
<dbReference type="Pfam" id="PF00534">
    <property type="entry name" value="Glycos_transf_1"/>
    <property type="match status" value="1"/>
</dbReference>
<evidence type="ECO:0000256" key="1">
    <source>
        <dbReference type="ARBA" id="ARBA00022676"/>
    </source>
</evidence>
<dbReference type="EC" id="2.4.-.-" evidence="5"/>
<evidence type="ECO:0000313" key="5">
    <source>
        <dbReference type="EMBL" id="WAB82249.1"/>
    </source>
</evidence>
<feature type="domain" description="Glycosyl transferase family 1" evidence="4">
    <location>
        <begin position="308"/>
        <end position="466"/>
    </location>
</feature>